<gene>
    <name evidence="1" type="ORF">FCI23_53715</name>
</gene>
<dbReference type="EMBL" id="SUMC01000223">
    <property type="protein sequence ID" value="TJZ94431.1"/>
    <property type="molecule type" value="Genomic_DNA"/>
</dbReference>
<evidence type="ECO:0000313" key="2">
    <source>
        <dbReference type="Proteomes" id="UP000305778"/>
    </source>
</evidence>
<dbReference type="OrthoDB" id="4248622at2"/>
<dbReference type="Proteomes" id="UP000305778">
    <property type="component" value="Unassembled WGS sequence"/>
</dbReference>
<accession>A0A4U0RFY2</accession>
<proteinExistence type="predicted"/>
<reference evidence="1 2" key="1">
    <citation type="submission" date="2019-04" db="EMBL/GenBank/DDBJ databases">
        <title>Streptomyces oryziradicis sp. nov., a novel actinomycete isolated from rhizosphere soil of rice (Oryza sativa L.).</title>
        <authorList>
            <person name="Li C."/>
        </authorList>
    </citation>
    <scope>NUCLEOTIDE SEQUENCE [LARGE SCALE GENOMIC DNA]</scope>
    <source>
        <strain evidence="1 2">NEAU-C40</strain>
    </source>
</reference>
<sequence>MAKRPAPKHLTITIDFDLQTERSTVHYKRAHEAYEVAVEAAIREAKKVLPPDSIRAITSEIDWSYRWQRDGDVHFTRSDANDTRSNAEDEEHWDDDSLFFDIENGRWMRSVTVQGGDVEVVELDD</sequence>
<dbReference type="AlphaFoldDB" id="A0A4U0RFY2"/>
<organism evidence="1 2">
    <name type="scientific">Actinacidiphila oryziradicis</name>
    <dbReference type="NCBI Taxonomy" id="2571141"/>
    <lineage>
        <taxon>Bacteria</taxon>
        <taxon>Bacillati</taxon>
        <taxon>Actinomycetota</taxon>
        <taxon>Actinomycetes</taxon>
        <taxon>Kitasatosporales</taxon>
        <taxon>Streptomycetaceae</taxon>
        <taxon>Actinacidiphila</taxon>
    </lineage>
</organism>
<dbReference type="RefSeq" id="WP_136731470.1">
    <property type="nucleotide sequence ID" value="NZ_SUMC01000223.1"/>
</dbReference>
<name>A0A4U0RFY2_9ACTN</name>
<keyword evidence="2" id="KW-1185">Reference proteome</keyword>
<evidence type="ECO:0000313" key="1">
    <source>
        <dbReference type="EMBL" id="TJZ94431.1"/>
    </source>
</evidence>
<protein>
    <submittedName>
        <fullName evidence="1">Uncharacterized protein</fullName>
    </submittedName>
</protein>
<comment type="caution">
    <text evidence="1">The sequence shown here is derived from an EMBL/GenBank/DDBJ whole genome shotgun (WGS) entry which is preliminary data.</text>
</comment>